<dbReference type="InterPro" id="IPR008983">
    <property type="entry name" value="Tumour_necrosis_fac-like_dom"/>
</dbReference>
<dbReference type="OrthoDB" id="5969874at2759"/>
<dbReference type="AlphaFoldDB" id="A0A7M5WRW0"/>
<keyword evidence="2" id="KW-0964">Secreted</keyword>
<dbReference type="PANTHER" id="PTHR24019">
    <property type="entry name" value="ADIPOLIN"/>
    <property type="match status" value="1"/>
</dbReference>
<dbReference type="EnsemblMetazoa" id="CLYHEMT007674.2">
    <property type="protein sequence ID" value="CLYHEMP007674.2"/>
    <property type="gene ID" value="CLYHEMG007674"/>
</dbReference>
<evidence type="ECO:0000256" key="3">
    <source>
        <dbReference type="ARBA" id="ARBA00022729"/>
    </source>
</evidence>
<evidence type="ECO:0000313" key="7">
    <source>
        <dbReference type="Proteomes" id="UP000594262"/>
    </source>
</evidence>
<dbReference type="PROSITE" id="PS51257">
    <property type="entry name" value="PROKAR_LIPOPROTEIN"/>
    <property type="match status" value="1"/>
</dbReference>
<feature type="region of interest" description="Disordered" evidence="4">
    <location>
        <begin position="86"/>
        <end position="117"/>
    </location>
</feature>
<evidence type="ECO:0000256" key="1">
    <source>
        <dbReference type="ARBA" id="ARBA00004613"/>
    </source>
</evidence>
<dbReference type="Proteomes" id="UP000594262">
    <property type="component" value="Unplaced"/>
</dbReference>
<feature type="compositionally biased region" description="Basic residues" evidence="4">
    <location>
        <begin position="97"/>
        <end position="107"/>
    </location>
</feature>
<dbReference type="SUPFAM" id="SSF49842">
    <property type="entry name" value="TNF-like"/>
    <property type="match status" value="1"/>
</dbReference>
<dbReference type="GO" id="GO:0005615">
    <property type="term" value="C:extracellular space"/>
    <property type="evidence" value="ECO:0007669"/>
    <property type="project" value="TreeGrafter"/>
</dbReference>
<proteinExistence type="predicted"/>
<feature type="signal peptide" evidence="5">
    <location>
        <begin position="1"/>
        <end position="21"/>
    </location>
</feature>
<keyword evidence="7" id="KW-1185">Reference proteome</keyword>
<feature type="compositionally biased region" description="Basic and acidic residues" evidence="4">
    <location>
        <begin position="86"/>
        <end position="96"/>
    </location>
</feature>
<evidence type="ECO:0008006" key="8">
    <source>
        <dbReference type="Google" id="ProtNLM"/>
    </source>
</evidence>
<dbReference type="GO" id="GO:0005179">
    <property type="term" value="F:hormone activity"/>
    <property type="evidence" value="ECO:0007669"/>
    <property type="project" value="TreeGrafter"/>
</dbReference>
<organism evidence="6 7">
    <name type="scientific">Clytia hemisphaerica</name>
    <dbReference type="NCBI Taxonomy" id="252671"/>
    <lineage>
        <taxon>Eukaryota</taxon>
        <taxon>Metazoa</taxon>
        <taxon>Cnidaria</taxon>
        <taxon>Hydrozoa</taxon>
        <taxon>Hydroidolina</taxon>
        <taxon>Leptothecata</taxon>
        <taxon>Obeliida</taxon>
        <taxon>Clytiidae</taxon>
        <taxon>Clytia</taxon>
    </lineage>
</organism>
<evidence type="ECO:0000313" key="6">
    <source>
        <dbReference type="EnsemblMetazoa" id="CLYHEMP007674.2"/>
    </source>
</evidence>
<protein>
    <recommendedName>
        <fullName evidence="8">C1q domain containing protein</fullName>
    </recommendedName>
</protein>
<feature type="chain" id="PRO_5029608351" description="C1q domain containing protein" evidence="5">
    <location>
        <begin position="22"/>
        <end position="311"/>
    </location>
</feature>
<evidence type="ECO:0000256" key="2">
    <source>
        <dbReference type="ARBA" id="ARBA00022525"/>
    </source>
</evidence>
<dbReference type="GeneID" id="136802777"/>
<evidence type="ECO:0000256" key="5">
    <source>
        <dbReference type="SAM" id="SignalP"/>
    </source>
</evidence>
<name>A0A7M5WRW0_9CNID</name>
<keyword evidence="3 5" id="KW-0732">Signal</keyword>
<sequence>MKQNTMRITMMLYFFLGCIECNKYLELDKKTQSQVMKLGQQIFGQHSNRKTTGVAVPQQPRERPPKKKLDPKETWAVWQKSLRQKELLTQRKEKNTQRKKAPKRRPRPTKEPLPPASVMSLKDMVSQFRRVLRTQKSFGLKPSQRVVNNVSEMMAAGIPDILSGFAISTHVNIPLRHRSTIELDKYETNKQGAFLRGSGVSLKSGRFTAPTTAVYSFHGTVHISLPKGMKEFARKDFVTASICIDAQCKKHMSISSTSGLRSNSRIFSLNVSGYMYLEANRFVSVFIHNQSQRYNINIIRGSYFSGMLVGT</sequence>
<dbReference type="RefSeq" id="XP_066915637.1">
    <property type="nucleotide sequence ID" value="XM_067059536.1"/>
</dbReference>
<feature type="region of interest" description="Disordered" evidence="4">
    <location>
        <begin position="44"/>
        <end position="73"/>
    </location>
</feature>
<dbReference type="PANTHER" id="PTHR24019:SF5">
    <property type="entry name" value="ADIPOLIN"/>
    <property type="match status" value="1"/>
</dbReference>
<reference evidence="6" key="1">
    <citation type="submission" date="2021-01" db="UniProtKB">
        <authorList>
            <consortium name="EnsemblMetazoa"/>
        </authorList>
    </citation>
    <scope>IDENTIFICATION</scope>
</reference>
<dbReference type="Gene3D" id="2.60.120.40">
    <property type="match status" value="1"/>
</dbReference>
<feature type="compositionally biased region" description="Basic and acidic residues" evidence="4">
    <location>
        <begin position="60"/>
        <end position="73"/>
    </location>
</feature>
<evidence type="ECO:0000256" key="4">
    <source>
        <dbReference type="SAM" id="MobiDB-lite"/>
    </source>
</evidence>
<accession>A0A7M5WRW0</accession>
<comment type="subcellular location">
    <subcellularLocation>
        <location evidence="1">Secreted</location>
    </subcellularLocation>
</comment>
<dbReference type="InterPro" id="IPR052136">
    <property type="entry name" value="Adipolin/Erythroferrone-rel"/>
</dbReference>